<dbReference type="SUPFAM" id="SSF50729">
    <property type="entry name" value="PH domain-like"/>
    <property type="match status" value="1"/>
</dbReference>
<dbReference type="Proteomes" id="UP000053676">
    <property type="component" value="Unassembled WGS sequence"/>
</dbReference>
<dbReference type="AlphaFoldDB" id="W2TG99"/>
<evidence type="ECO:0008006" key="3">
    <source>
        <dbReference type="Google" id="ProtNLM"/>
    </source>
</evidence>
<accession>W2TG99</accession>
<evidence type="ECO:0000313" key="2">
    <source>
        <dbReference type="Proteomes" id="UP000053676"/>
    </source>
</evidence>
<evidence type="ECO:0000313" key="1">
    <source>
        <dbReference type="EMBL" id="ETN80042.1"/>
    </source>
</evidence>
<protein>
    <recommendedName>
        <fullName evidence="3">PH domain-containing protein</fullName>
    </recommendedName>
</protein>
<feature type="non-terminal residue" evidence="1">
    <location>
        <position position="96"/>
    </location>
</feature>
<dbReference type="KEGG" id="nai:NECAME_02521"/>
<gene>
    <name evidence="1" type="ORF">NECAME_02521</name>
</gene>
<feature type="non-terminal residue" evidence="1">
    <location>
        <position position="1"/>
    </location>
</feature>
<dbReference type="OrthoDB" id="5831850at2759"/>
<keyword evidence="2" id="KW-1185">Reference proteome</keyword>
<dbReference type="EMBL" id="KI659257">
    <property type="protein sequence ID" value="ETN80042.1"/>
    <property type="molecule type" value="Genomic_DNA"/>
</dbReference>
<organism evidence="1 2">
    <name type="scientific">Necator americanus</name>
    <name type="common">Human hookworm</name>
    <dbReference type="NCBI Taxonomy" id="51031"/>
    <lineage>
        <taxon>Eukaryota</taxon>
        <taxon>Metazoa</taxon>
        <taxon>Ecdysozoa</taxon>
        <taxon>Nematoda</taxon>
        <taxon>Chromadorea</taxon>
        <taxon>Rhabditida</taxon>
        <taxon>Rhabditina</taxon>
        <taxon>Rhabditomorpha</taxon>
        <taxon>Strongyloidea</taxon>
        <taxon>Ancylostomatidae</taxon>
        <taxon>Bunostominae</taxon>
        <taxon>Necator</taxon>
    </lineage>
</organism>
<sequence>NLRGNLLSCVSTIDAKVPLLFVIEGATVRKYVTEDSSFACLVTFPDPFDSLILHFDSEKTRESWMVKIATCSHQMARAQLDETAYKFYTMGLKQDA</sequence>
<reference evidence="2" key="1">
    <citation type="journal article" date="2014" name="Nat. Genet.">
        <title>Genome of the human hookworm Necator americanus.</title>
        <authorList>
            <person name="Tang Y.T."/>
            <person name="Gao X."/>
            <person name="Rosa B.A."/>
            <person name="Abubucker S."/>
            <person name="Hallsworth-Pepin K."/>
            <person name="Martin J."/>
            <person name="Tyagi R."/>
            <person name="Heizer E."/>
            <person name="Zhang X."/>
            <person name="Bhonagiri-Palsikar V."/>
            <person name="Minx P."/>
            <person name="Warren W.C."/>
            <person name="Wang Q."/>
            <person name="Zhan B."/>
            <person name="Hotez P.J."/>
            <person name="Sternberg P.W."/>
            <person name="Dougall A."/>
            <person name="Gaze S.T."/>
            <person name="Mulvenna J."/>
            <person name="Sotillo J."/>
            <person name="Ranganathan S."/>
            <person name="Rabelo E.M."/>
            <person name="Wilson R.K."/>
            <person name="Felgner P.L."/>
            <person name="Bethony J."/>
            <person name="Hawdon J.M."/>
            <person name="Gasser R.B."/>
            <person name="Loukas A."/>
            <person name="Mitreva M."/>
        </authorList>
    </citation>
    <scope>NUCLEOTIDE SEQUENCE [LARGE SCALE GENOMIC DNA]</scope>
</reference>
<proteinExistence type="predicted"/>
<name>W2TG99_NECAM</name>